<dbReference type="SMART" id="SM00028">
    <property type="entry name" value="TPR"/>
    <property type="match status" value="3"/>
</dbReference>
<dbReference type="InterPro" id="IPR019734">
    <property type="entry name" value="TPR_rpt"/>
</dbReference>
<dbReference type="Pfam" id="PF07719">
    <property type="entry name" value="TPR_2"/>
    <property type="match status" value="1"/>
</dbReference>
<dbReference type="PROSITE" id="PS50005">
    <property type="entry name" value="TPR"/>
    <property type="match status" value="1"/>
</dbReference>
<keyword evidence="1" id="KW-0677">Repeat</keyword>
<evidence type="ECO:0000256" key="2">
    <source>
        <dbReference type="ARBA" id="ARBA00022803"/>
    </source>
</evidence>
<evidence type="ECO:0000256" key="4">
    <source>
        <dbReference type="SAM" id="Phobius"/>
    </source>
</evidence>
<keyword evidence="4" id="KW-0472">Membrane</keyword>
<feature type="repeat" description="TPR" evidence="3">
    <location>
        <begin position="261"/>
        <end position="294"/>
    </location>
</feature>
<dbReference type="InterPro" id="IPR013105">
    <property type="entry name" value="TPR_2"/>
</dbReference>
<keyword evidence="2 3" id="KW-0802">TPR repeat</keyword>
<name>A0A1V5STK4_9BACT</name>
<dbReference type="InterPro" id="IPR011990">
    <property type="entry name" value="TPR-like_helical_dom_sf"/>
</dbReference>
<proteinExistence type="predicted"/>
<dbReference type="SUPFAM" id="SSF48452">
    <property type="entry name" value="TPR-like"/>
    <property type="match status" value="1"/>
</dbReference>
<sequence>MAENLNPSLDDIRNLIEFYAKKVANLKDQKGNGIEILNIRTDIERGLIYFRSKNAYLDPEETRLGNFDSLLKKQSRLLVKVTGKKAFIDQRSRLNPPTEYWWWWLDIEYEKNQKKTIQKNLLHFGIFFVVLFLVYFIFLRLPPQERRYLDLNSSIEKKIDQSLIEPDQNIVKNIYYDIIQECEQALTLFPERPAPLLIKGAISEKLNHLSDAQANFNQAMTLYPSQEDFLLDQATWYFRIGMKDQAKDSLSAVLKENPDSIGALNLLGTIYEEENNYVEALKAYTRVLELAENQNHTTMIPVTKMKIAMLQLRLPMSLP</sequence>
<dbReference type="PANTHER" id="PTHR44943:SF8">
    <property type="entry name" value="TPR REPEAT-CONTAINING PROTEIN MJ0263"/>
    <property type="match status" value="1"/>
</dbReference>
<reference evidence="5" key="1">
    <citation type="submission" date="2017-02" db="EMBL/GenBank/DDBJ databases">
        <title>Delving into the versatile metabolic prowess of the omnipresent phylum Bacteroidetes.</title>
        <authorList>
            <person name="Nobu M.K."/>
            <person name="Mei R."/>
            <person name="Narihiro T."/>
            <person name="Kuroda K."/>
            <person name="Liu W.-T."/>
        </authorList>
    </citation>
    <scope>NUCLEOTIDE SEQUENCE</scope>
    <source>
        <strain evidence="5">ADurb.Bin276</strain>
    </source>
</reference>
<dbReference type="InterPro" id="IPR051685">
    <property type="entry name" value="Ycf3/AcsC/BcsC/TPR_MFPF"/>
</dbReference>
<protein>
    <submittedName>
        <fullName evidence="5">Lipoprotein NlpI</fullName>
    </submittedName>
</protein>
<dbReference type="Gene3D" id="1.25.40.10">
    <property type="entry name" value="Tetratricopeptide repeat domain"/>
    <property type="match status" value="1"/>
</dbReference>
<keyword evidence="5" id="KW-0449">Lipoprotein</keyword>
<dbReference type="AlphaFoldDB" id="A0A1V5STK4"/>
<keyword evidence="4" id="KW-1133">Transmembrane helix</keyword>
<organism evidence="5">
    <name type="scientific">Candidatus Atribacter allofermentans</name>
    <dbReference type="NCBI Taxonomy" id="1852833"/>
    <lineage>
        <taxon>Bacteria</taxon>
        <taxon>Pseudomonadati</taxon>
        <taxon>Atribacterota</taxon>
        <taxon>Atribacteria</taxon>
        <taxon>Atribacterales</taxon>
        <taxon>Atribacteraceae</taxon>
        <taxon>Atribacter</taxon>
    </lineage>
</organism>
<accession>A0A1V5STK4</accession>
<gene>
    <name evidence="5" type="ORF">BWY41_01194</name>
</gene>
<dbReference type="Proteomes" id="UP000485569">
    <property type="component" value="Unassembled WGS sequence"/>
</dbReference>
<feature type="transmembrane region" description="Helical" evidence="4">
    <location>
        <begin position="121"/>
        <end position="141"/>
    </location>
</feature>
<comment type="caution">
    <text evidence="5">The sequence shown here is derived from an EMBL/GenBank/DDBJ whole genome shotgun (WGS) entry which is preliminary data.</text>
</comment>
<evidence type="ECO:0000256" key="3">
    <source>
        <dbReference type="PROSITE-ProRule" id="PRU00339"/>
    </source>
</evidence>
<evidence type="ECO:0000313" key="5">
    <source>
        <dbReference type="EMBL" id="OQA57870.1"/>
    </source>
</evidence>
<dbReference type="Pfam" id="PF13174">
    <property type="entry name" value="TPR_6"/>
    <property type="match status" value="1"/>
</dbReference>
<evidence type="ECO:0000256" key="1">
    <source>
        <dbReference type="ARBA" id="ARBA00022737"/>
    </source>
</evidence>
<dbReference type="PANTHER" id="PTHR44943">
    <property type="entry name" value="CELLULOSE SYNTHASE OPERON PROTEIN C"/>
    <property type="match status" value="1"/>
</dbReference>
<keyword evidence="4" id="KW-0812">Transmembrane</keyword>
<dbReference type="EMBL" id="MWBQ01000085">
    <property type="protein sequence ID" value="OQA57870.1"/>
    <property type="molecule type" value="Genomic_DNA"/>
</dbReference>